<dbReference type="GO" id="GO:0006637">
    <property type="term" value="P:acyl-CoA metabolic process"/>
    <property type="evidence" value="ECO:0007669"/>
    <property type="project" value="TreeGrafter"/>
</dbReference>
<sequence>MYRSFLRSRPPRLTIGPVKMNFLWKSVSTTVTSNGPVKPVDDIRNVRELDRLLELVRDRSDPALRSTMPTRSPQLWTESLRSGSSRTQVEAPEKRETSSELPARPMHYSYSEFVLPFSSDPAVLEQYTNARGGIRTGKLMEDLDALAGGVAYKHLMERGVTQIKGSINDRGFYVVTAAVERLDMLHPLTPSNVKDIRLSGQVIYTGRSSMEVVVKMEALGRDNAEETIMLGRFTMVCLDAFTHKARPVNGLIPMTEDEKKLYAMGEALKERRQTRGQQSLDKKPPTSEEAALLHHLYLKYGNGTKNSDGLQPVPISETLLENTMQMYPQQRNIQSKVFGGYLMRLAYELGYSNAAIFTRGVLRFMSLDEITFKHPVPIGSVLRLRSRIVHTVSNAPSSVHVVVSASVIDDQTGDERVTNEFKFTWGSPDRSFSRTVIPRTYEEAMQWVDATRALKVGTEIRGMLAGS</sequence>
<evidence type="ECO:0000259" key="6">
    <source>
        <dbReference type="PROSITE" id="PS51770"/>
    </source>
</evidence>
<evidence type="ECO:0000256" key="4">
    <source>
        <dbReference type="ARBA" id="ARBA00022946"/>
    </source>
</evidence>
<proteinExistence type="inferred from homology"/>
<evidence type="ECO:0000256" key="3">
    <source>
        <dbReference type="ARBA" id="ARBA00022801"/>
    </source>
</evidence>
<evidence type="ECO:0000256" key="2">
    <source>
        <dbReference type="ARBA" id="ARBA00022737"/>
    </source>
</evidence>
<comment type="similarity">
    <text evidence="1">Belongs to the acyl coenzyme A hydrolase family.</text>
</comment>
<dbReference type="SUPFAM" id="SSF54637">
    <property type="entry name" value="Thioesterase/thiol ester dehydrase-isomerase"/>
    <property type="match status" value="2"/>
</dbReference>
<keyword evidence="3 7" id="KW-0378">Hydrolase</keyword>
<comment type="caution">
    <text evidence="7">The sequence shown here is derived from an EMBL/GenBank/DDBJ whole genome shotgun (WGS) entry which is preliminary data.</text>
</comment>
<feature type="domain" description="HotDog ACOT-type" evidence="6">
    <location>
        <begin position="316"/>
        <end position="431"/>
    </location>
</feature>
<feature type="region of interest" description="Disordered" evidence="5">
    <location>
        <begin position="63"/>
        <end position="101"/>
    </location>
</feature>
<protein>
    <submittedName>
        <fullName evidence="7">Related to acyl-coa thioester hydrolase</fullName>
    </submittedName>
</protein>
<dbReference type="EMBL" id="CAFZ01000050">
    <property type="protein sequence ID" value="CCA69253.1"/>
    <property type="molecule type" value="Genomic_DNA"/>
</dbReference>
<reference evidence="7 8" key="1">
    <citation type="journal article" date="2011" name="PLoS Pathog.">
        <title>Endophytic Life Strategies Decoded by Genome and Transcriptome Analyses of the Mutualistic Root Symbiont Piriformospora indica.</title>
        <authorList>
            <person name="Zuccaro A."/>
            <person name="Lahrmann U."/>
            <person name="Guldener U."/>
            <person name="Langen G."/>
            <person name="Pfiffi S."/>
            <person name="Biedenkopf D."/>
            <person name="Wong P."/>
            <person name="Samans B."/>
            <person name="Grimm C."/>
            <person name="Basiewicz M."/>
            <person name="Murat C."/>
            <person name="Martin F."/>
            <person name="Kogel K.H."/>
        </authorList>
    </citation>
    <scope>NUCLEOTIDE SEQUENCE [LARGE SCALE GENOMIC DNA]</scope>
    <source>
        <strain evidence="7 8">DSM 11827</strain>
    </source>
</reference>
<dbReference type="HOGENOM" id="CLU_032862_0_0_1"/>
<gene>
    <name evidence="7" type="ORF">PIIN_03152</name>
</gene>
<evidence type="ECO:0000256" key="1">
    <source>
        <dbReference type="ARBA" id="ARBA00010458"/>
    </source>
</evidence>
<dbReference type="OMA" id="QFNYTFL"/>
<dbReference type="InterPro" id="IPR029069">
    <property type="entry name" value="HotDog_dom_sf"/>
</dbReference>
<dbReference type="GO" id="GO:0005739">
    <property type="term" value="C:mitochondrion"/>
    <property type="evidence" value="ECO:0007669"/>
    <property type="project" value="TreeGrafter"/>
</dbReference>
<dbReference type="Proteomes" id="UP000007148">
    <property type="component" value="Unassembled WGS sequence"/>
</dbReference>
<keyword evidence="4" id="KW-0809">Transit peptide</keyword>
<name>G4TD44_SERID</name>
<keyword evidence="2" id="KW-0677">Repeat</keyword>
<dbReference type="GO" id="GO:0047617">
    <property type="term" value="F:fatty acyl-CoA hydrolase activity"/>
    <property type="evidence" value="ECO:0007669"/>
    <property type="project" value="TreeGrafter"/>
</dbReference>
<dbReference type="OrthoDB" id="331699at2759"/>
<feature type="compositionally biased region" description="Polar residues" evidence="5">
    <location>
        <begin position="67"/>
        <end position="88"/>
    </location>
</feature>
<dbReference type="eggNOG" id="KOG2763">
    <property type="taxonomic scope" value="Eukaryota"/>
</dbReference>
<accession>G4TD44</accession>
<feature type="domain" description="HotDog ACOT-type" evidence="6">
    <location>
        <begin position="113"/>
        <end position="241"/>
    </location>
</feature>
<keyword evidence="8" id="KW-1185">Reference proteome</keyword>
<evidence type="ECO:0000256" key="5">
    <source>
        <dbReference type="SAM" id="MobiDB-lite"/>
    </source>
</evidence>
<dbReference type="PANTHER" id="PTHR12655">
    <property type="entry name" value="ACYL-COA THIOESTERASE"/>
    <property type="match status" value="1"/>
</dbReference>
<dbReference type="InParanoid" id="G4TD44"/>
<dbReference type="PANTHER" id="PTHR12655:SF0">
    <property type="entry name" value="ACYL-COENZYME A THIOESTERASE 9, MITOCHONDRIAL"/>
    <property type="match status" value="1"/>
</dbReference>
<dbReference type="STRING" id="1109443.G4TD44"/>
<dbReference type="Gene3D" id="3.10.129.10">
    <property type="entry name" value="Hotdog Thioesterase"/>
    <property type="match status" value="2"/>
</dbReference>
<organism evidence="7 8">
    <name type="scientific">Serendipita indica (strain DSM 11827)</name>
    <name type="common">Root endophyte fungus</name>
    <name type="synonym">Piriformospora indica</name>
    <dbReference type="NCBI Taxonomy" id="1109443"/>
    <lineage>
        <taxon>Eukaryota</taxon>
        <taxon>Fungi</taxon>
        <taxon>Dikarya</taxon>
        <taxon>Basidiomycota</taxon>
        <taxon>Agaricomycotina</taxon>
        <taxon>Agaricomycetes</taxon>
        <taxon>Sebacinales</taxon>
        <taxon>Serendipitaceae</taxon>
        <taxon>Serendipita</taxon>
    </lineage>
</organism>
<dbReference type="InterPro" id="IPR033120">
    <property type="entry name" value="HOTDOG_ACOT"/>
</dbReference>
<dbReference type="CDD" id="cd03442">
    <property type="entry name" value="BFIT_BACH"/>
    <property type="match status" value="2"/>
</dbReference>
<evidence type="ECO:0000313" key="8">
    <source>
        <dbReference type="Proteomes" id="UP000007148"/>
    </source>
</evidence>
<evidence type="ECO:0000313" key="7">
    <source>
        <dbReference type="EMBL" id="CCA69253.1"/>
    </source>
</evidence>
<dbReference type="AlphaFoldDB" id="G4TD44"/>
<dbReference type="PROSITE" id="PS51770">
    <property type="entry name" value="HOTDOG_ACOT"/>
    <property type="match status" value="2"/>
</dbReference>